<organism evidence="9 10">
    <name type="scientific">Virgisporangium aliadipatigenens</name>
    <dbReference type="NCBI Taxonomy" id="741659"/>
    <lineage>
        <taxon>Bacteria</taxon>
        <taxon>Bacillati</taxon>
        <taxon>Actinomycetota</taxon>
        <taxon>Actinomycetes</taxon>
        <taxon>Micromonosporales</taxon>
        <taxon>Micromonosporaceae</taxon>
        <taxon>Virgisporangium</taxon>
    </lineage>
</organism>
<evidence type="ECO:0000313" key="9">
    <source>
        <dbReference type="EMBL" id="GIJ49460.1"/>
    </source>
</evidence>
<feature type="binding site" evidence="7">
    <location>
        <position position="239"/>
    </location>
    <ligand>
        <name>glyoxylate</name>
        <dbReference type="ChEBI" id="CHEBI:36655"/>
    </ligand>
</feature>
<keyword evidence="10" id="KW-1185">Reference proteome</keyword>
<feature type="binding site" evidence="7">
    <location>
        <position position="159"/>
    </location>
    <ligand>
        <name>glyoxylate</name>
        <dbReference type="ChEBI" id="CHEBI:36655"/>
    </ligand>
</feature>
<feature type="binding site" evidence="7">
    <location>
        <position position="122"/>
    </location>
    <ligand>
        <name>FMN</name>
        <dbReference type="ChEBI" id="CHEBI:58210"/>
    </ligand>
</feature>
<evidence type="ECO:0000259" key="8">
    <source>
        <dbReference type="PROSITE" id="PS51349"/>
    </source>
</evidence>
<dbReference type="PANTHER" id="PTHR10578:SF107">
    <property type="entry name" value="2-HYDROXYACID OXIDASE 1"/>
    <property type="match status" value="1"/>
</dbReference>
<dbReference type="GO" id="GO:0016614">
    <property type="term" value="F:oxidoreductase activity, acting on CH-OH group of donors"/>
    <property type="evidence" value="ECO:0007669"/>
    <property type="project" value="UniProtKB-ARBA"/>
</dbReference>
<sequence length="341" mass="36113">MEAAARELLPPPVYDFFAGGADDENTLRDNVSAFDRLRLVPRVLCGAGRPDLPTPPVGAMPVVLAPTAFHRLAHEDGERATARAASAAGVVMVVSMAATVAVEEVLDAHRGVDPDAPAPWFQLYPQPDKAFMERLVKRVEAAGCGAFVLSVDSPVFGHRRRDVRNGFLDLPEGLHCENLRDPDTGAVRTIAFDPRSGWDCVRRLRETTPLPLWLKGIAHPDDARLAVRHGAAGIVVSNHGGRQLDGMPAAIDLLPSIVDAVGGRIPVLMDGGVRRGTDVVKALALGATAVGVGRPVLWGLATAGEAGVTRMLDLLRAEISRALALCGVARPSDLTRSVLCG</sequence>
<evidence type="ECO:0000313" key="10">
    <source>
        <dbReference type="Proteomes" id="UP000619260"/>
    </source>
</evidence>
<evidence type="ECO:0000256" key="5">
    <source>
        <dbReference type="ARBA" id="ARBA00024042"/>
    </source>
</evidence>
<proteinExistence type="inferred from homology"/>
<comment type="similarity">
    <text evidence="5">Belongs to the FMN-dependent alpha-hydroxy acid dehydrogenase family.</text>
</comment>
<dbReference type="Gene3D" id="3.20.20.70">
    <property type="entry name" value="Aldolase class I"/>
    <property type="match status" value="1"/>
</dbReference>
<comment type="cofactor">
    <cofactor evidence="1">
        <name>FMN</name>
        <dbReference type="ChEBI" id="CHEBI:58210"/>
    </cofactor>
</comment>
<dbReference type="InterPro" id="IPR037396">
    <property type="entry name" value="FMN_HAD"/>
</dbReference>
<protein>
    <submittedName>
        <fullName evidence="9">Alpha-hydroxy-acid oxidizing enzyme</fullName>
    </submittedName>
</protein>
<dbReference type="CDD" id="cd02809">
    <property type="entry name" value="alpha_hydroxyacid_oxid_FMN"/>
    <property type="match status" value="1"/>
</dbReference>
<dbReference type="RefSeq" id="WP_203902932.1">
    <property type="nucleotide sequence ID" value="NZ_BOPF01000028.1"/>
</dbReference>
<dbReference type="FunFam" id="3.20.20.70:FF:000029">
    <property type="entry name" value="L-lactate dehydrogenase"/>
    <property type="match status" value="1"/>
</dbReference>
<reference evidence="9" key="1">
    <citation type="submission" date="2021-01" db="EMBL/GenBank/DDBJ databases">
        <title>Whole genome shotgun sequence of Virgisporangium aliadipatigenens NBRC 105644.</title>
        <authorList>
            <person name="Komaki H."/>
            <person name="Tamura T."/>
        </authorList>
    </citation>
    <scope>NUCLEOTIDE SEQUENCE</scope>
    <source>
        <strain evidence="9">NBRC 105644</strain>
    </source>
</reference>
<dbReference type="SUPFAM" id="SSF51395">
    <property type="entry name" value="FMN-linked oxidoreductases"/>
    <property type="match status" value="1"/>
</dbReference>
<evidence type="ECO:0000256" key="4">
    <source>
        <dbReference type="ARBA" id="ARBA00023002"/>
    </source>
</evidence>
<dbReference type="PROSITE" id="PS00557">
    <property type="entry name" value="FMN_HYDROXY_ACID_DH_1"/>
    <property type="match status" value="1"/>
</dbReference>
<comment type="caution">
    <text evidence="9">The sequence shown here is derived from an EMBL/GenBank/DDBJ whole genome shotgun (WGS) entry which is preliminary data.</text>
</comment>
<feature type="binding site" evidence="7">
    <location>
        <position position="95"/>
    </location>
    <ligand>
        <name>FMN</name>
        <dbReference type="ChEBI" id="CHEBI:58210"/>
    </ligand>
</feature>
<dbReference type="Proteomes" id="UP000619260">
    <property type="component" value="Unassembled WGS sequence"/>
</dbReference>
<dbReference type="GO" id="GO:0010181">
    <property type="term" value="F:FMN binding"/>
    <property type="evidence" value="ECO:0007669"/>
    <property type="project" value="InterPro"/>
</dbReference>
<feature type="binding site" evidence="7">
    <location>
        <position position="215"/>
    </location>
    <ligand>
        <name>FMN</name>
        <dbReference type="ChEBI" id="CHEBI:58210"/>
    </ligand>
</feature>
<evidence type="ECO:0000256" key="7">
    <source>
        <dbReference type="PIRSR" id="PIRSR000138-2"/>
    </source>
</evidence>
<evidence type="ECO:0000256" key="3">
    <source>
        <dbReference type="ARBA" id="ARBA00022643"/>
    </source>
</evidence>
<feature type="binding site" evidence="7">
    <location>
        <position position="237"/>
    </location>
    <ligand>
        <name>FMN</name>
        <dbReference type="ChEBI" id="CHEBI:58210"/>
    </ligand>
</feature>
<dbReference type="PANTHER" id="PTHR10578">
    <property type="entry name" value="S -2-HYDROXY-ACID OXIDASE-RELATED"/>
    <property type="match status" value="1"/>
</dbReference>
<dbReference type="PROSITE" id="PS51349">
    <property type="entry name" value="FMN_HYDROXY_ACID_DH_2"/>
    <property type="match status" value="1"/>
</dbReference>
<dbReference type="InterPro" id="IPR012133">
    <property type="entry name" value="Alpha-hydoxy_acid_DH_FMN"/>
</dbReference>
<feature type="binding site" evidence="7">
    <location>
        <begin position="293"/>
        <end position="294"/>
    </location>
    <ligand>
        <name>FMN</name>
        <dbReference type="ChEBI" id="CHEBI:58210"/>
    </ligand>
</feature>
<keyword evidence="3 7" id="KW-0288">FMN</keyword>
<evidence type="ECO:0000256" key="6">
    <source>
        <dbReference type="PIRSR" id="PIRSR000138-1"/>
    </source>
</evidence>
<dbReference type="AlphaFoldDB" id="A0A8J3YT81"/>
<feature type="binding site" evidence="7">
    <location>
        <position position="242"/>
    </location>
    <ligand>
        <name>glyoxylate</name>
        <dbReference type="ChEBI" id="CHEBI:36655"/>
    </ligand>
</feature>
<name>A0A8J3YT81_9ACTN</name>
<dbReference type="InterPro" id="IPR008259">
    <property type="entry name" value="FMN_hydac_DH_AS"/>
</dbReference>
<keyword evidence="2 7" id="KW-0285">Flavoprotein</keyword>
<feature type="binding site" evidence="7">
    <location>
        <begin position="66"/>
        <end position="68"/>
    </location>
    <ligand>
        <name>FMN</name>
        <dbReference type="ChEBI" id="CHEBI:58210"/>
    </ligand>
</feature>
<keyword evidence="4" id="KW-0560">Oxidoreductase</keyword>
<feature type="binding site" evidence="7">
    <location>
        <position position="124"/>
    </location>
    <ligand>
        <name>glyoxylate</name>
        <dbReference type="ChEBI" id="CHEBI:36655"/>
    </ligand>
</feature>
<dbReference type="EMBL" id="BOPF01000028">
    <property type="protein sequence ID" value="GIJ49460.1"/>
    <property type="molecule type" value="Genomic_DNA"/>
</dbReference>
<gene>
    <name evidence="9" type="ORF">Val02_63460</name>
</gene>
<feature type="active site" description="Proton acceptor" evidence="6">
    <location>
        <position position="239"/>
    </location>
</feature>
<dbReference type="InterPro" id="IPR000262">
    <property type="entry name" value="FMN-dep_DH"/>
</dbReference>
<feature type="domain" description="FMN hydroxy acid dehydrogenase" evidence="8">
    <location>
        <begin position="1"/>
        <end position="341"/>
    </location>
</feature>
<evidence type="ECO:0000256" key="1">
    <source>
        <dbReference type="ARBA" id="ARBA00001917"/>
    </source>
</evidence>
<dbReference type="PIRSF" id="PIRSF000138">
    <property type="entry name" value="Al-hdrx_acd_dh"/>
    <property type="match status" value="1"/>
</dbReference>
<accession>A0A8J3YT81</accession>
<dbReference type="Pfam" id="PF01070">
    <property type="entry name" value="FMN_dh"/>
    <property type="match status" value="1"/>
</dbReference>
<dbReference type="InterPro" id="IPR013785">
    <property type="entry name" value="Aldolase_TIM"/>
</dbReference>
<evidence type="ECO:0000256" key="2">
    <source>
        <dbReference type="ARBA" id="ARBA00022630"/>
    </source>
</evidence>
<feature type="binding site" evidence="7">
    <location>
        <begin position="270"/>
        <end position="274"/>
    </location>
    <ligand>
        <name>FMN</name>
        <dbReference type="ChEBI" id="CHEBI:58210"/>
    </ligand>
</feature>